<gene>
    <name evidence="1" type="ORF">HaLaN_26293</name>
</gene>
<dbReference type="EMBL" id="BLLF01003666">
    <property type="protein sequence ID" value="GFH27902.1"/>
    <property type="molecule type" value="Genomic_DNA"/>
</dbReference>
<comment type="caution">
    <text evidence="1">The sequence shown here is derived from an EMBL/GenBank/DDBJ whole genome shotgun (WGS) entry which is preliminary data.</text>
</comment>
<evidence type="ECO:0000313" key="1">
    <source>
        <dbReference type="EMBL" id="GFH27902.1"/>
    </source>
</evidence>
<dbReference type="InterPro" id="IPR013783">
    <property type="entry name" value="Ig-like_fold"/>
</dbReference>
<reference evidence="1 2" key="1">
    <citation type="submission" date="2020-02" db="EMBL/GenBank/DDBJ databases">
        <title>Draft genome sequence of Haematococcus lacustris strain NIES-144.</title>
        <authorList>
            <person name="Morimoto D."/>
            <person name="Nakagawa S."/>
            <person name="Yoshida T."/>
            <person name="Sawayama S."/>
        </authorList>
    </citation>
    <scope>NUCLEOTIDE SEQUENCE [LARGE SCALE GENOMIC DNA]</scope>
    <source>
        <strain evidence="1 2">NIES-144</strain>
    </source>
</reference>
<name>A0A6A0A5W4_HAELA</name>
<dbReference type="Gene3D" id="2.60.40.10">
    <property type="entry name" value="Immunoglobulins"/>
    <property type="match status" value="1"/>
</dbReference>
<evidence type="ECO:0000313" key="2">
    <source>
        <dbReference type="Proteomes" id="UP000485058"/>
    </source>
</evidence>
<keyword evidence="2" id="KW-1185">Reference proteome</keyword>
<accession>A0A6A0A5W4</accession>
<dbReference type="Proteomes" id="UP000485058">
    <property type="component" value="Unassembled WGS sequence"/>
</dbReference>
<proteinExistence type="predicted"/>
<protein>
    <submittedName>
        <fullName evidence="1">REJ domain-containing protein</fullName>
    </submittedName>
</protein>
<organism evidence="1 2">
    <name type="scientific">Haematococcus lacustris</name>
    <name type="common">Green alga</name>
    <name type="synonym">Haematococcus pluvialis</name>
    <dbReference type="NCBI Taxonomy" id="44745"/>
    <lineage>
        <taxon>Eukaryota</taxon>
        <taxon>Viridiplantae</taxon>
        <taxon>Chlorophyta</taxon>
        <taxon>core chlorophytes</taxon>
        <taxon>Chlorophyceae</taxon>
        <taxon>CS clade</taxon>
        <taxon>Chlamydomonadales</taxon>
        <taxon>Haematococcaceae</taxon>
        <taxon>Haematococcus</taxon>
    </lineage>
</organism>
<sequence>SVTLSPLADSSTCRTWSTYYDGLVRSGVYGRSAAEYQRYCQTSVAILTSPSGATLDSVYGQYACVPSSPCCTPWGVTPGPAVCSSTLARGVQCRPGAQGNGGKCVVVQDTCASAFVTAYDTSSVSAQGACPAGCSLAPVLPGVFSPLYKAREGFICRNTSLTATCSGIVFQGACDAVISSAGQCVYIPTCQPVAAVLTPTGTDTCQVTAPAADLSASSPTCSSQAPLTIPGSSTSCQPSTSCMTDPVTDVCTGLVDPFSCAGPTCVFVPSASSLLGWSGRCRRASDPCASLSTLGPAGTSACSTTSGCLQAQTCATSVAAAPGDTCAAITSAAVCATEEACTTGIACRPRLDDCAFYKQSGSGACSPGAPAHCGTVAGQGCVVVSLAGHPCSSATTAQACQAVREPFTRAGLCVSRTVCSSVCPACQQCLSSVFSGFVTPSLTSFTQTPGSAPLMAGLFATYCANTLVPAGQATSAQCAALTATISQSVFGAPAMRAAYICHTLGSCPPAQSSSGSALCPSLTVAGRTGSLDLCTQQGVSTGAATVPSTGLPPGGCFSSADCPTASPICNAANKSATLVTCSRTGLDVRTFLSTCSPFCSAPSTLASIAQLNTGLAPCSATSDCTLPGQPAGSRVCSTAAAEGQFITVCLPSNATFPGALVLRPISGLCVPASFTLRSGTFDGDSGSTLLLELASKPITASGPCSALFDAATCTLMGTGSTWAVGTDTDGLPIAQLTATLGNSATAVPGSAVRMVNAGGLLRDALTGIAFSISNVTLTVPRTVPFPTAAISAPASTSPPCTAGSNAPALTFDASGSQDSTGRGNLLFSWTYLASQSAVSGSGGTTNNDILSSLPRTSAASFTIAGSRLNTTFFARNQGTHVVQVTVTNFLGGSNSVTATITVAGATAPKFSIVGGNRQFFSNDEDVLSLSATLDPASLCPGAPAPTWSWESTGPNPFTCIGSALQPVLTGPSGLVASNQLARFDASASLDPDGQPVSFQFSCTRMDNGAACSRDPAAAGTQDGAVFTQDLSRLPVGVDLQFRVRMSATSSADGRVASVSTLLTTSPVVPVTGRITRTCPGGCGASLNPTQPLALSVFLDRRADGTDLTANTVLFWNGTATGGINFTDTYPPVAGQFASALSDNSWLIPPASLPTSGTLTITAFLFHNCNGNFVTCPGGSTGKTSLSIPINTPPSCSAPSTATGDTCAVVAQTLGAGAAVLGNNAGNFFNITSNPDAVAVYTVSAASFRVGGRLAPVYQYTLYSLNGEAIAAQTDFITDSSRDWVGLAPGNYSFAVTVRDGAGSVLQVNATTRATVNPIDLSGSGTLSGAAGTLLDTFTSCSPIDLPCMSNGFAALYGLAQQASVTPGASAATTLLQDSPDLSTAMSVAAGRLTSSAVLSGASLATANQVLGLMVQVAEVCLQSQRCPANVTDALTTAKTSAITTARTLTPTAGANALRAGSSVVVLGPANLNAAAASTAFNTLVKGWDTVLAALTTSTGAGLPPAPSTSLQTLLFGGIAYIAVDTVSGFANRTVSGFPAENGGSQASVTFGTGLQQACNTPSRAMPASQCPSSPTTTFTLTVGYLAASTAAQL</sequence>
<feature type="non-terminal residue" evidence="1">
    <location>
        <position position="1593"/>
    </location>
</feature>
<feature type="non-terminal residue" evidence="1">
    <location>
        <position position="1"/>
    </location>
</feature>